<evidence type="ECO:0000313" key="10">
    <source>
        <dbReference type="Proteomes" id="UP001596103"/>
    </source>
</evidence>
<evidence type="ECO:0000256" key="7">
    <source>
        <dbReference type="SAM" id="Phobius"/>
    </source>
</evidence>
<reference evidence="10" key="1">
    <citation type="journal article" date="2019" name="Int. J. Syst. Evol. Microbiol.">
        <title>The Global Catalogue of Microorganisms (GCM) 10K type strain sequencing project: providing services to taxonomists for standard genome sequencing and annotation.</title>
        <authorList>
            <consortium name="The Broad Institute Genomics Platform"/>
            <consortium name="The Broad Institute Genome Sequencing Center for Infectious Disease"/>
            <person name="Wu L."/>
            <person name="Ma J."/>
        </authorList>
    </citation>
    <scope>NUCLEOTIDE SEQUENCE [LARGE SCALE GENOMIC DNA]</scope>
    <source>
        <strain evidence="10">CCUG 56042</strain>
    </source>
</reference>
<evidence type="ECO:0000313" key="9">
    <source>
        <dbReference type="EMBL" id="MFC5430158.1"/>
    </source>
</evidence>
<dbReference type="InterPro" id="IPR050256">
    <property type="entry name" value="Glycosyltransferase_2"/>
</dbReference>
<accession>A0ABW0JAV8</accession>
<dbReference type="Proteomes" id="UP001596103">
    <property type="component" value="Unassembled WGS sequence"/>
</dbReference>
<dbReference type="Pfam" id="PF00535">
    <property type="entry name" value="Glycos_transf_2"/>
    <property type="match status" value="1"/>
</dbReference>
<name>A0ABW0JAV8_9BURK</name>
<proteinExistence type="predicted"/>
<evidence type="ECO:0000259" key="8">
    <source>
        <dbReference type="Pfam" id="PF00535"/>
    </source>
</evidence>
<dbReference type="EMBL" id="JBHSMP010000017">
    <property type="protein sequence ID" value="MFC5430158.1"/>
    <property type="molecule type" value="Genomic_DNA"/>
</dbReference>
<protein>
    <submittedName>
        <fullName evidence="9">Glycosyltransferase family 2 protein</fullName>
        <ecNumber evidence="9">2.4.-.-</ecNumber>
    </submittedName>
</protein>
<comment type="caution">
    <text evidence="9">The sequence shown here is derived from an EMBL/GenBank/DDBJ whole genome shotgun (WGS) entry which is preliminary data.</text>
</comment>
<keyword evidence="2 9" id="KW-0328">Glycosyltransferase</keyword>
<organism evidence="9 10">
    <name type="scientific">Paraburkholderia denitrificans</name>
    <dbReference type="NCBI Taxonomy" id="694025"/>
    <lineage>
        <taxon>Bacteria</taxon>
        <taxon>Pseudomonadati</taxon>
        <taxon>Pseudomonadota</taxon>
        <taxon>Betaproteobacteria</taxon>
        <taxon>Burkholderiales</taxon>
        <taxon>Burkholderiaceae</taxon>
        <taxon>Paraburkholderia</taxon>
    </lineage>
</organism>
<evidence type="ECO:0000256" key="6">
    <source>
        <dbReference type="ARBA" id="ARBA00023136"/>
    </source>
</evidence>
<dbReference type="CDD" id="cd04187">
    <property type="entry name" value="DPM1_like_bac"/>
    <property type="match status" value="1"/>
</dbReference>
<sequence>MDISIVTTLYRSSRYIEEFHRRIAADAEKLTQTFEIIFVNDGSPDDSLHVARSVCERDPRVKVLDLARNFGQHRALMCGIRHAIGERVFIIDVDLEELPENLGRFWHAMNEDPETDVIVGQLTEKTMPLFKGAMSDLFYKLFNAFSSVRLSDRDIIARLMKRNYVNALLDYHETEIFLPAVWVDAGFKQKRIVATKTFDGVSSYTFRKRLAMVVEAITSFSSKPLIMIFYVGLLFSVGASLVIVYLLMQKLFMGRVFQGWTSLMAGLFLIGGIIIFSLGVVGIYVSKIYLEVKARPNSIVRKIYQADREAPRQNHAG</sequence>
<gene>
    <name evidence="9" type="ORF">ACFPTO_15305</name>
</gene>
<dbReference type="InterPro" id="IPR001173">
    <property type="entry name" value="Glyco_trans_2-like"/>
</dbReference>
<evidence type="ECO:0000256" key="1">
    <source>
        <dbReference type="ARBA" id="ARBA00004141"/>
    </source>
</evidence>
<keyword evidence="10" id="KW-1185">Reference proteome</keyword>
<feature type="transmembrane region" description="Helical" evidence="7">
    <location>
        <begin position="225"/>
        <end position="248"/>
    </location>
</feature>
<evidence type="ECO:0000256" key="2">
    <source>
        <dbReference type="ARBA" id="ARBA00022676"/>
    </source>
</evidence>
<keyword evidence="5 7" id="KW-1133">Transmembrane helix</keyword>
<comment type="subcellular location">
    <subcellularLocation>
        <location evidence="1">Membrane</location>
        <topology evidence="1">Multi-pass membrane protein</topology>
    </subcellularLocation>
</comment>
<evidence type="ECO:0000256" key="4">
    <source>
        <dbReference type="ARBA" id="ARBA00022692"/>
    </source>
</evidence>
<dbReference type="Gene3D" id="3.90.550.10">
    <property type="entry name" value="Spore Coat Polysaccharide Biosynthesis Protein SpsA, Chain A"/>
    <property type="match status" value="1"/>
</dbReference>
<dbReference type="InterPro" id="IPR029044">
    <property type="entry name" value="Nucleotide-diphossugar_trans"/>
</dbReference>
<evidence type="ECO:0000256" key="5">
    <source>
        <dbReference type="ARBA" id="ARBA00022989"/>
    </source>
</evidence>
<dbReference type="SUPFAM" id="SSF53448">
    <property type="entry name" value="Nucleotide-diphospho-sugar transferases"/>
    <property type="match status" value="1"/>
</dbReference>
<feature type="transmembrane region" description="Helical" evidence="7">
    <location>
        <begin position="260"/>
        <end position="285"/>
    </location>
</feature>
<keyword evidence="4 7" id="KW-0812">Transmembrane</keyword>
<dbReference type="RefSeq" id="WP_377712375.1">
    <property type="nucleotide sequence ID" value="NZ_JBHSMP010000017.1"/>
</dbReference>
<dbReference type="EC" id="2.4.-.-" evidence="9"/>
<evidence type="ECO:0000256" key="3">
    <source>
        <dbReference type="ARBA" id="ARBA00022679"/>
    </source>
</evidence>
<dbReference type="PANTHER" id="PTHR48090">
    <property type="entry name" value="UNDECAPRENYL-PHOSPHATE 4-DEOXY-4-FORMAMIDO-L-ARABINOSE TRANSFERASE-RELATED"/>
    <property type="match status" value="1"/>
</dbReference>
<dbReference type="PANTHER" id="PTHR48090:SF1">
    <property type="entry name" value="PROPHAGE BACTOPRENOL GLUCOSYL TRANSFERASE HOMOLOG"/>
    <property type="match status" value="1"/>
</dbReference>
<keyword evidence="3 9" id="KW-0808">Transferase</keyword>
<keyword evidence="6 7" id="KW-0472">Membrane</keyword>
<feature type="domain" description="Glycosyltransferase 2-like" evidence="8">
    <location>
        <begin position="4"/>
        <end position="143"/>
    </location>
</feature>
<dbReference type="GO" id="GO:0016757">
    <property type="term" value="F:glycosyltransferase activity"/>
    <property type="evidence" value="ECO:0007669"/>
    <property type="project" value="UniProtKB-KW"/>
</dbReference>